<evidence type="ECO:0000256" key="3">
    <source>
        <dbReference type="ARBA" id="ARBA00023004"/>
    </source>
</evidence>
<dbReference type="Gene3D" id="3.50.50.60">
    <property type="entry name" value="FAD/NAD(P)-binding domain"/>
    <property type="match status" value="1"/>
</dbReference>
<keyword evidence="1" id="KW-0001">2Fe-2S</keyword>
<dbReference type="PROSITE" id="PS51296">
    <property type="entry name" value="RIESKE"/>
    <property type="match status" value="1"/>
</dbReference>
<dbReference type="GO" id="GO:0051537">
    <property type="term" value="F:2 iron, 2 sulfur cluster binding"/>
    <property type="evidence" value="ECO:0007669"/>
    <property type="project" value="UniProtKB-KW"/>
</dbReference>
<dbReference type="Proteomes" id="UP000676336">
    <property type="component" value="Unassembled WGS sequence"/>
</dbReference>
<keyword evidence="4" id="KW-0411">Iron-sulfur</keyword>
<dbReference type="Pfam" id="PF07992">
    <property type="entry name" value="Pyr_redox_2"/>
    <property type="match status" value="1"/>
</dbReference>
<name>A0A8S3IB74_9BILA</name>
<dbReference type="InterPro" id="IPR023753">
    <property type="entry name" value="FAD/NAD-binding_dom"/>
</dbReference>
<dbReference type="InterPro" id="IPR017941">
    <property type="entry name" value="Rieske_2Fe-2S"/>
</dbReference>
<dbReference type="GO" id="GO:0016491">
    <property type="term" value="F:oxidoreductase activity"/>
    <property type="evidence" value="ECO:0007669"/>
    <property type="project" value="InterPro"/>
</dbReference>
<dbReference type="Gene3D" id="2.102.10.10">
    <property type="entry name" value="Rieske [2Fe-2S] iron-sulphur domain"/>
    <property type="match status" value="1"/>
</dbReference>
<dbReference type="Pfam" id="PF00355">
    <property type="entry name" value="Rieske"/>
    <property type="match status" value="1"/>
</dbReference>
<dbReference type="SUPFAM" id="SSF51905">
    <property type="entry name" value="FAD/NAD(P)-binding domain"/>
    <property type="match status" value="1"/>
</dbReference>
<dbReference type="InterPro" id="IPR036188">
    <property type="entry name" value="FAD/NAD-bd_sf"/>
</dbReference>
<dbReference type="EMBL" id="CAJOBH010240960">
    <property type="protein sequence ID" value="CAF5109108.1"/>
    <property type="molecule type" value="Genomic_DNA"/>
</dbReference>
<keyword evidence="2" id="KW-0479">Metal-binding</keyword>
<evidence type="ECO:0000313" key="9">
    <source>
        <dbReference type="Proteomes" id="UP000681720"/>
    </source>
</evidence>
<feature type="non-terminal residue" evidence="8">
    <location>
        <position position="168"/>
    </location>
</feature>
<evidence type="ECO:0000313" key="6">
    <source>
        <dbReference type="EMBL" id="CAF5109108.1"/>
    </source>
</evidence>
<feature type="non-terminal residue" evidence="8">
    <location>
        <position position="1"/>
    </location>
</feature>
<evidence type="ECO:0000256" key="4">
    <source>
        <dbReference type="ARBA" id="ARBA00023014"/>
    </source>
</evidence>
<dbReference type="EMBL" id="CAJOBJ010341001">
    <property type="protein sequence ID" value="CAF5195037.1"/>
    <property type="molecule type" value="Genomic_DNA"/>
</dbReference>
<feature type="domain" description="Rieske" evidence="5">
    <location>
        <begin position="1"/>
        <end position="78"/>
    </location>
</feature>
<organism evidence="8 9">
    <name type="scientific">Rotaria magnacalcarata</name>
    <dbReference type="NCBI Taxonomy" id="392030"/>
    <lineage>
        <taxon>Eukaryota</taxon>
        <taxon>Metazoa</taxon>
        <taxon>Spiralia</taxon>
        <taxon>Gnathifera</taxon>
        <taxon>Rotifera</taxon>
        <taxon>Eurotatoria</taxon>
        <taxon>Bdelloidea</taxon>
        <taxon>Philodinida</taxon>
        <taxon>Philodinidae</taxon>
        <taxon>Rotaria</taxon>
    </lineage>
</organism>
<dbReference type="GO" id="GO:0046872">
    <property type="term" value="F:metal ion binding"/>
    <property type="evidence" value="ECO:0007669"/>
    <property type="project" value="UniProtKB-KW"/>
</dbReference>
<evidence type="ECO:0000313" key="7">
    <source>
        <dbReference type="EMBL" id="CAF5193478.1"/>
    </source>
</evidence>
<sequence>VINTSVLLIKQDNKFHAYASKCCHYKVPLAKGALINNRLRCFAHGACFRVDTGDIEDHPGHGNLPKYNVEIVDNHVILVARKQELEKSERSKIPDEFEVEAKPVVAIIGAGAGGFTCADMLRQNGFRGRIVLFTREGILPYDRVQLSKQPLKKPQDLLLRDHLYFKKA</sequence>
<proteinExistence type="predicted"/>
<accession>A0A8S3IB74</accession>
<comment type="caution">
    <text evidence="8">The sequence shown here is derived from an EMBL/GenBank/DDBJ whole genome shotgun (WGS) entry which is preliminary data.</text>
</comment>
<dbReference type="EMBL" id="CAJOBI010327198">
    <property type="protein sequence ID" value="CAF5193478.1"/>
    <property type="molecule type" value="Genomic_DNA"/>
</dbReference>
<dbReference type="InterPro" id="IPR036922">
    <property type="entry name" value="Rieske_2Fe-2S_sf"/>
</dbReference>
<keyword evidence="3" id="KW-0408">Iron</keyword>
<dbReference type="Proteomes" id="UP000681720">
    <property type="component" value="Unassembled WGS sequence"/>
</dbReference>
<gene>
    <name evidence="6" type="ORF">BYL167_LOCUS65422</name>
    <name evidence="8" type="ORF">GIL414_LOCUS74515</name>
    <name evidence="7" type="ORF">SMN809_LOCUS73109</name>
</gene>
<evidence type="ECO:0000259" key="5">
    <source>
        <dbReference type="PROSITE" id="PS51296"/>
    </source>
</evidence>
<evidence type="ECO:0000256" key="2">
    <source>
        <dbReference type="ARBA" id="ARBA00022723"/>
    </source>
</evidence>
<dbReference type="SUPFAM" id="SSF50022">
    <property type="entry name" value="ISP domain"/>
    <property type="match status" value="1"/>
</dbReference>
<protein>
    <recommendedName>
        <fullName evidence="5">Rieske domain-containing protein</fullName>
    </recommendedName>
</protein>
<evidence type="ECO:0000256" key="1">
    <source>
        <dbReference type="ARBA" id="ARBA00022714"/>
    </source>
</evidence>
<reference evidence="8" key="1">
    <citation type="submission" date="2021-02" db="EMBL/GenBank/DDBJ databases">
        <authorList>
            <person name="Nowell W R."/>
        </authorList>
    </citation>
    <scope>NUCLEOTIDE SEQUENCE</scope>
</reference>
<evidence type="ECO:0000313" key="8">
    <source>
        <dbReference type="EMBL" id="CAF5195037.1"/>
    </source>
</evidence>
<dbReference type="Proteomes" id="UP000681967">
    <property type="component" value="Unassembled WGS sequence"/>
</dbReference>
<dbReference type="AlphaFoldDB" id="A0A8S3IB74"/>